<accession>A0A0U1NPA0</accession>
<dbReference type="InterPro" id="IPR032710">
    <property type="entry name" value="NTF2-like_dom_sf"/>
</dbReference>
<gene>
    <name evidence="1" type="ORF">NIG5292_02630</name>
</gene>
<dbReference type="Gene3D" id="3.10.450.50">
    <property type="match status" value="2"/>
</dbReference>
<dbReference type="STRING" id="282199.GCA_001049735_02629"/>
<organism evidence="1 2">
    <name type="scientific">Nereida ignava</name>
    <dbReference type="NCBI Taxonomy" id="282199"/>
    <lineage>
        <taxon>Bacteria</taxon>
        <taxon>Pseudomonadati</taxon>
        <taxon>Pseudomonadota</taxon>
        <taxon>Alphaproteobacteria</taxon>
        <taxon>Rhodobacterales</taxon>
        <taxon>Roseobacteraceae</taxon>
        <taxon>Nereida</taxon>
    </lineage>
</organism>
<sequence length="334" mass="36785">MTYATVKARATALLDALVAGAPVESAYHDNAVWRGVHPFNERTGHAQIADVWNTLRSAIPDMERRTQMVLGGPNLPDARVTTDRAADLVACSGVLQGTMRGDLLGIPATHGTVNIRFCEAHELSDDKIVQSWVMFDLLDLMRQAQCWPLPQSLGAEAQWQPPATGDGVRLTTSTTDSSAMDTVLKMHGALGNFDGKSLDSMNHGHYWTDTFMWYGPAGIGSTRGLEGFRAHHQIPFLRAYNDREGAGHYIRISDGPYAVTGGWPSVRGTHTGEWLGMAPTGRMIEMRVMDFYRLEGDKIAENWVPMDVIHIALQMGVDLFGRVRHMTGQPDLTL</sequence>
<keyword evidence="2" id="KW-1185">Reference proteome</keyword>
<dbReference type="PANTHER" id="PTHR38436:SF1">
    <property type="entry name" value="ESTER CYCLASE"/>
    <property type="match status" value="1"/>
</dbReference>
<dbReference type="RefSeq" id="WP_048599966.1">
    <property type="nucleotide sequence ID" value="NZ_CVPC01000023.1"/>
</dbReference>
<dbReference type="InterPro" id="IPR009959">
    <property type="entry name" value="Cyclase_SnoaL-like"/>
</dbReference>
<dbReference type="SUPFAM" id="SSF54427">
    <property type="entry name" value="NTF2-like"/>
    <property type="match status" value="2"/>
</dbReference>
<name>A0A0U1NPA0_9RHOB</name>
<protein>
    <submittedName>
        <fullName evidence="1">Putative ester cyclase</fullName>
    </submittedName>
</protein>
<dbReference type="PANTHER" id="PTHR38436">
    <property type="entry name" value="POLYKETIDE CYCLASE SNOAL-LIKE DOMAIN"/>
    <property type="match status" value="1"/>
</dbReference>
<dbReference type="EMBL" id="CVQV01000023">
    <property type="protein sequence ID" value="CRK76565.1"/>
    <property type="molecule type" value="Genomic_DNA"/>
</dbReference>
<evidence type="ECO:0000313" key="1">
    <source>
        <dbReference type="EMBL" id="CRK76565.1"/>
    </source>
</evidence>
<dbReference type="OrthoDB" id="1948945at2"/>
<dbReference type="GO" id="GO:0030638">
    <property type="term" value="P:polyketide metabolic process"/>
    <property type="evidence" value="ECO:0007669"/>
    <property type="project" value="InterPro"/>
</dbReference>
<evidence type="ECO:0000313" key="2">
    <source>
        <dbReference type="Proteomes" id="UP000048949"/>
    </source>
</evidence>
<proteinExistence type="predicted"/>
<reference evidence="1 2" key="1">
    <citation type="submission" date="2015-04" db="EMBL/GenBank/DDBJ databases">
        <authorList>
            <person name="Syromyatnikov M.Y."/>
            <person name="Popov V.N."/>
        </authorList>
    </citation>
    <scope>NUCLEOTIDE SEQUENCE [LARGE SCALE GENOMIC DNA]</scope>
    <source>
        <strain evidence="1 2">CECT 5292</strain>
    </source>
</reference>
<dbReference type="Proteomes" id="UP000048949">
    <property type="component" value="Unassembled WGS sequence"/>
</dbReference>
<dbReference type="Pfam" id="PF07366">
    <property type="entry name" value="SnoaL"/>
    <property type="match status" value="2"/>
</dbReference>
<dbReference type="AlphaFoldDB" id="A0A0U1NPA0"/>